<keyword evidence="1" id="KW-0812">Transmembrane</keyword>
<dbReference type="GeneID" id="7331920"/>
<dbReference type="EMBL" id="CP001340">
    <property type="protein sequence ID" value="ACL97189.1"/>
    <property type="molecule type" value="Genomic_DNA"/>
</dbReference>
<keyword evidence="3" id="KW-1185">Reference proteome</keyword>
<dbReference type="AlphaFoldDB" id="A0A0H3CFR8"/>
<feature type="transmembrane region" description="Helical" evidence="1">
    <location>
        <begin position="61"/>
        <end position="85"/>
    </location>
</feature>
<proteinExistence type="predicted"/>
<name>A0A0H3CFR8_CAUVN</name>
<evidence type="ECO:0000313" key="3">
    <source>
        <dbReference type="Proteomes" id="UP000001364"/>
    </source>
</evidence>
<dbReference type="Proteomes" id="UP000001364">
    <property type="component" value="Chromosome"/>
</dbReference>
<dbReference type="KEGG" id="ccs:CCNA_03724"/>
<reference evidence="2 3" key="1">
    <citation type="journal article" date="2010" name="J. Bacteriol.">
        <title>The genetic basis of laboratory adaptation in Caulobacter crescentus.</title>
        <authorList>
            <person name="Marks M.E."/>
            <person name="Castro-Rojas C.M."/>
            <person name="Teiling C."/>
            <person name="Du L."/>
            <person name="Kapatral V."/>
            <person name="Walunas T.L."/>
            <person name="Crosson S."/>
        </authorList>
    </citation>
    <scope>NUCLEOTIDE SEQUENCE [LARGE SCALE GENOMIC DNA]</scope>
    <source>
        <strain evidence="3">NA1000 / CB15N</strain>
    </source>
</reference>
<evidence type="ECO:0000313" key="2">
    <source>
        <dbReference type="EMBL" id="ACL97189.1"/>
    </source>
</evidence>
<dbReference type="HOGENOM" id="CLU_1146274_0_0_5"/>
<organism evidence="2 3">
    <name type="scientific">Caulobacter vibrioides (strain NA1000 / CB15N)</name>
    <name type="common">Caulobacter crescentus</name>
    <dbReference type="NCBI Taxonomy" id="565050"/>
    <lineage>
        <taxon>Bacteria</taxon>
        <taxon>Pseudomonadati</taxon>
        <taxon>Pseudomonadota</taxon>
        <taxon>Alphaproteobacteria</taxon>
        <taxon>Caulobacterales</taxon>
        <taxon>Caulobacteraceae</taxon>
        <taxon>Caulobacter</taxon>
    </lineage>
</organism>
<protein>
    <submittedName>
        <fullName evidence="2">Uncharacterized protein</fullName>
    </submittedName>
</protein>
<feature type="transmembrane region" description="Helical" evidence="1">
    <location>
        <begin position="105"/>
        <end position="123"/>
    </location>
</feature>
<dbReference type="RefSeq" id="YP_002519097.1">
    <property type="nucleotide sequence ID" value="NC_011916.1"/>
</dbReference>
<keyword evidence="1" id="KW-0472">Membrane</keyword>
<gene>
    <name evidence="2" type="ordered locus">CCNA_03724</name>
</gene>
<evidence type="ECO:0000256" key="1">
    <source>
        <dbReference type="SAM" id="Phobius"/>
    </source>
</evidence>
<accession>A0A0H3CFR8</accession>
<dbReference type="OrthoDB" id="250722at2"/>
<sequence>MARPRDRQKLDAVKVVETLDNLHARVSERFPASGLAMVCARLADTGRQTAARARRIGRPYLLLRALVVLIIVGGVALEFALAWRLDWSAALRAREGFDLAQGLEAAINLALLSGAAAWFLSSLERRWKQQRVQVALHELRSFCHVIDMHQLTKDPSVILGPRTRHSPPREMSNFQLSRYLDYCAEMLALTAKLAALYAGETDDPVIIAAVNDIETLASDLGRKIWQKIMILGQLNEAAAAQA</sequence>
<dbReference type="RefSeq" id="WP_010921436.1">
    <property type="nucleotide sequence ID" value="NC_011916.1"/>
</dbReference>
<keyword evidence="1" id="KW-1133">Transmembrane helix</keyword>
<dbReference type="PATRIC" id="fig|565050.3.peg.3630"/>